<accession>A0A6A6W3I8</accession>
<feature type="compositionally biased region" description="Basic and acidic residues" evidence="1">
    <location>
        <begin position="158"/>
        <end position="167"/>
    </location>
</feature>
<organism evidence="2 3">
    <name type="scientific">Pseudovirgaria hyperparasitica</name>
    <dbReference type="NCBI Taxonomy" id="470096"/>
    <lineage>
        <taxon>Eukaryota</taxon>
        <taxon>Fungi</taxon>
        <taxon>Dikarya</taxon>
        <taxon>Ascomycota</taxon>
        <taxon>Pezizomycotina</taxon>
        <taxon>Dothideomycetes</taxon>
        <taxon>Dothideomycetes incertae sedis</taxon>
        <taxon>Acrospermales</taxon>
        <taxon>Acrospermaceae</taxon>
        <taxon>Pseudovirgaria</taxon>
    </lineage>
</organism>
<dbReference type="RefSeq" id="XP_033599959.1">
    <property type="nucleotide sequence ID" value="XM_033745540.1"/>
</dbReference>
<feature type="compositionally biased region" description="Acidic residues" evidence="1">
    <location>
        <begin position="346"/>
        <end position="359"/>
    </location>
</feature>
<proteinExistence type="predicted"/>
<sequence>MGGCLSCLARSPTPSQTQVKDVGQTSTNTQTSQSIGGASQTASSSGTDEFCRTLRRDLDKVASVTSMQAPRVTLQDPPSNEPTSLRDSLESVNLDPLAPTGARQQPPNSQASLASTPSLPETVIVHQTPDRTHLQQNDSSPSESNSNWYLRSSSPLLGRHEPQEHPSESAGAASSLDDLSRRRRLSSLARESSETRAPSTDRPAPSSPGSSRISEDPPGIWLRKRTRNASSVPASSASTVTADRPPRIELTNGIRNATLPPNEDVPTLVPETDGSEDNTAPELPWDSSRYPKGKIRTMEDILASRRQSATTDDQAHAGPSQPRAQPEPNTDEKLRKKGFMLPTPPGEDETDTEEPEDPGADLAWINVYYRTAGYRTTAQREGQEGPEAGGPETGGPETVGQETGGPETGGPEPSGPETSEHETGEHETGNHETGGHEASGEGKNDKGKGRANDDGPA</sequence>
<dbReference type="EMBL" id="ML996573">
    <property type="protein sequence ID" value="KAF2757508.1"/>
    <property type="molecule type" value="Genomic_DNA"/>
</dbReference>
<dbReference type="Proteomes" id="UP000799437">
    <property type="component" value="Unassembled WGS sequence"/>
</dbReference>
<feature type="compositionally biased region" description="Low complexity" evidence="1">
    <location>
        <begin position="229"/>
        <end position="242"/>
    </location>
</feature>
<evidence type="ECO:0000313" key="3">
    <source>
        <dbReference type="Proteomes" id="UP000799437"/>
    </source>
</evidence>
<reference evidence="2" key="1">
    <citation type="journal article" date="2020" name="Stud. Mycol.">
        <title>101 Dothideomycetes genomes: a test case for predicting lifestyles and emergence of pathogens.</title>
        <authorList>
            <person name="Haridas S."/>
            <person name="Albert R."/>
            <person name="Binder M."/>
            <person name="Bloem J."/>
            <person name="Labutti K."/>
            <person name="Salamov A."/>
            <person name="Andreopoulos B."/>
            <person name="Baker S."/>
            <person name="Barry K."/>
            <person name="Bills G."/>
            <person name="Bluhm B."/>
            <person name="Cannon C."/>
            <person name="Castanera R."/>
            <person name="Culley D."/>
            <person name="Daum C."/>
            <person name="Ezra D."/>
            <person name="Gonzalez J."/>
            <person name="Henrissat B."/>
            <person name="Kuo A."/>
            <person name="Liang C."/>
            <person name="Lipzen A."/>
            <person name="Lutzoni F."/>
            <person name="Magnuson J."/>
            <person name="Mondo S."/>
            <person name="Nolan M."/>
            <person name="Ohm R."/>
            <person name="Pangilinan J."/>
            <person name="Park H.-J."/>
            <person name="Ramirez L."/>
            <person name="Alfaro M."/>
            <person name="Sun H."/>
            <person name="Tritt A."/>
            <person name="Yoshinaga Y."/>
            <person name="Zwiers L.-H."/>
            <person name="Turgeon B."/>
            <person name="Goodwin S."/>
            <person name="Spatafora J."/>
            <person name="Crous P."/>
            <person name="Grigoriev I."/>
        </authorList>
    </citation>
    <scope>NUCLEOTIDE SEQUENCE</scope>
    <source>
        <strain evidence="2">CBS 121739</strain>
    </source>
</reference>
<evidence type="ECO:0000256" key="1">
    <source>
        <dbReference type="SAM" id="MobiDB-lite"/>
    </source>
</evidence>
<feature type="compositionally biased region" description="Polar residues" evidence="1">
    <location>
        <begin position="76"/>
        <end position="86"/>
    </location>
</feature>
<feature type="compositionally biased region" description="Low complexity" evidence="1">
    <location>
        <begin position="168"/>
        <end position="177"/>
    </location>
</feature>
<protein>
    <submittedName>
        <fullName evidence="2">Uncharacterized protein</fullName>
    </submittedName>
</protein>
<feature type="compositionally biased region" description="Polar residues" evidence="1">
    <location>
        <begin position="102"/>
        <end position="119"/>
    </location>
</feature>
<feature type="region of interest" description="Disordered" evidence="1">
    <location>
        <begin position="1"/>
        <end position="48"/>
    </location>
</feature>
<feature type="compositionally biased region" description="Basic and acidic residues" evidence="1">
    <location>
        <begin position="418"/>
        <end position="457"/>
    </location>
</feature>
<evidence type="ECO:0000313" key="2">
    <source>
        <dbReference type="EMBL" id="KAF2757508.1"/>
    </source>
</evidence>
<gene>
    <name evidence="2" type="ORF">EJ05DRAFT_486555</name>
</gene>
<name>A0A6A6W3I8_9PEZI</name>
<feature type="region of interest" description="Disordered" evidence="1">
    <location>
        <begin position="62"/>
        <end position="457"/>
    </location>
</feature>
<keyword evidence="3" id="KW-1185">Reference proteome</keyword>
<feature type="compositionally biased region" description="Low complexity" evidence="1">
    <location>
        <begin position="24"/>
        <end position="47"/>
    </location>
</feature>
<dbReference type="AlphaFoldDB" id="A0A6A6W3I8"/>
<dbReference type="GeneID" id="54486594"/>
<feature type="compositionally biased region" description="Polar residues" evidence="1">
    <location>
        <begin position="134"/>
        <end position="155"/>
    </location>
</feature>